<evidence type="ECO:0000313" key="8">
    <source>
        <dbReference type="Proteomes" id="UP000799779"/>
    </source>
</evidence>
<feature type="transmembrane region" description="Helical" evidence="6">
    <location>
        <begin position="246"/>
        <end position="265"/>
    </location>
</feature>
<feature type="transmembrane region" description="Helical" evidence="6">
    <location>
        <begin position="446"/>
        <end position="468"/>
    </location>
</feature>
<sequence>MAIAQKTKKEAILCEENPIYEDGSPLSSLETKETKDTAGGILDISSDSSRSGHGLADEDLSKLRRVPGNIPWSAAKIACLEVFERFSFNGTMVVFTNYIQQPLPAGSPSGAGHAAGQSGALGMGQRASTGFQLFNSFWFCTTPLLGAIIADQYLGRYMTLQCSNIFALIGHIFLIMAAIPNVIAHPPIAMTLFVIGLLFLGLGFGGFKPNISPLLGEQVPDSEPRIINNKRGEPVIVDPEATRQRLFIYFFCFIHIGSAAGQASMTFAEKYVGFWLAFLVPTVVFFACPIILFNGHKNYTKTPPSRAVTRQVYGLLKLAMTGRWSLNPVRLYRNTQDPNFWSRVTPSNVVNKPSWMVYDDTWLEQFRRGIRTCKVFCWYPLYWISLRQMHSCLTSQAATMRLGNMPNDLVANINTAAALVLAPLYTHFIYRWIEWTGFRFTPIKRVIAGFASSAIAMSIAAIIQHFVYATSPCGNHANGCIHSPHKAPLSVWIQTPVYVLCANSEILAVVTAIALVYENAPPQYEIVDHVALPLYGKHWSGDRAGIATVGR</sequence>
<gene>
    <name evidence="7" type="ORF">P154DRAFT_575986</name>
</gene>
<keyword evidence="3 6" id="KW-0812">Transmembrane</keyword>
<keyword evidence="5 6" id="KW-0472">Membrane</keyword>
<evidence type="ECO:0000256" key="1">
    <source>
        <dbReference type="ARBA" id="ARBA00004141"/>
    </source>
</evidence>
<organism evidence="7 8">
    <name type="scientific">Amniculicola lignicola CBS 123094</name>
    <dbReference type="NCBI Taxonomy" id="1392246"/>
    <lineage>
        <taxon>Eukaryota</taxon>
        <taxon>Fungi</taxon>
        <taxon>Dikarya</taxon>
        <taxon>Ascomycota</taxon>
        <taxon>Pezizomycotina</taxon>
        <taxon>Dothideomycetes</taxon>
        <taxon>Pleosporomycetidae</taxon>
        <taxon>Pleosporales</taxon>
        <taxon>Amniculicolaceae</taxon>
        <taxon>Amniculicola</taxon>
    </lineage>
</organism>
<accession>A0A6A5WFA6</accession>
<dbReference type="SUPFAM" id="SSF103473">
    <property type="entry name" value="MFS general substrate transporter"/>
    <property type="match status" value="1"/>
</dbReference>
<dbReference type="GO" id="GO:0022857">
    <property type="term" value="F:transmembrane transporter activity"/>
    <property type="evidence" value="ECO:0007669"/>
    <property type="project" value="InterPro"/>
</dbReference>
<feature type="transmembrane region" description="Helical" evidence="6">
    <location>
        <begin position="189"/>
        <end position="207"/>
    </location>
</feature>
<dbReference type="OrthoDB" id="8904098at2759"/>
<dbReference type="Proteomes" id="UP000799779">
    <property type="component" value="Unassembled WGS sequence"/>
</dbReference>
<keyword evidence="8" id="KW-1185">Reference proteome</keyword>
<comment type="subcellular location">
    <subcellularLocation>
        <location evidence="1">Membrane</location>
        <topology evidence="1">Multi-pass membrane protein</topology>
    </subcellularLocation>
</comment>
<reference evidence="7" key="1">
    <citation type="journal article" date="2020" name="Stud. Mycol.">
        <title>101 Dothideomycetes genomes: a test case for predicting lifestyles and emergence of pathogens.</title>
        <authorList>
            <person name="Haridas S."/>
            <person name="Albert R."/>
            <person name="Binder M."/>
            <person name="Bloem J."/>
            <person name="Labutti K."/>
            <person name="Salamov A."/>
            <person name="Andreopoulos B."/>
            <person name="Baker S."/>
            <person name="Barry K."/>
            <person name="Bills G."/>
            <person name="Bluhm B."/>
            <person name="Cannon C."/>
            <person name="Castanera R."/>
            <person name="Culley D."/>
            <person name="Daum C."/>
            <person name="Ezra D."/>
            <person name="Gonzalez J."/>
            <person name="Henrissat B."/>
            <person name="Kuo A."/>
            <person name="Liang C."/>
            <person name="Lipzen A."/>
            <person name="Lutzoni F."/>
            <person name="Magnuson J."/>
            <person name="Mondo S."/>
            <person name="Nolan M."/>
            <person name="Ohm R."/>
            <person name="Pangilinan J."/>
            <person name="Park H.-J."/>
            <person name="Ramirez L."/>
            <person name="Alfaro M."/>
            <person name="Sun H."/>
            <person name="Tritt A."/>
            <person name="Yoshinaga Y."/>
            <person name="Zwiers L.-H."/>
            <person name="Turgeon B."/>
            <person name="Goodwin S."/>
            <person name="Spatafora J."/>
            <person name="Crous P."/>
            <person name="Grigoriev I."/>
        </authorList>
    </citation>
    <scope>NUCLEOTIDE SEQUENCE</scope>
    <source>
        <strain evidence="7">CBS 123094</strain>
    </source>
</reference>
<protein>
    <recommendedName>
        <fullName evidence="9">PTR2-domain-containing protein</fullName>
    </recommendedName>
</protein>
<dbReference type="Gene3D" id="1.20.1250.20">
    <property type="entry name" value="MFS general substrate transporter like domains"/>
    <property type="match status" value="1"/>
</dbReference>
<keyword evidence="4 6" id="KW-1133">Transmembrane helix</keyword>
<evidence type="ECO:0000313" key="7">
    <source>
        <dbReference type="EMBL" id="KAF2000302.1"/>
    </source>
</evidence>
<name>A0A6A5WFA6_9PLEO</name>
<evidence type="ECO:0000256" key="2">
    <source>
        <dbReference type="ARBA" id="ARBA00005982"/>
    </source>
</evidence>
<dbReference type="InterPro" id="IPR000109">
    <property type="entry name" value="POT_fam"/>
</dbReference>
<dbReference type="EMBL" id="ML977589">
    <property type="protein sequence ID" value="KAF2000302.1"/>
    <property type="molecule type" value="Genomic_DNA"/>
</dbReference>
<feature type="transmembrane region" description="Helical" evidence="6">
    <location>
        <begin position="165"/>
        <end position="183"/>
    </location>
</feature>
<dbReference type="PANTHER" id="PTHR11654">
    <property type="entry name" value="OLIGOPEPTIDE TRANSPORTER-RELATED"/>
    <property type="match status" value="1"/>
</dbReference>
<dbReference type="InterPro" id="IPR036259">
    <property type="entry name" value="MFS_trans_sf"/>
</dbReference>
<evidence type="ECO:0000256" key="4">
    <source>
        <dbReference type="ARBA" id="ARBA00022989"/>
    </source>
</evidence>
<dbReference type="AlphaFoldDB" id="A0A6A5WFA6"/>
<evidence type="ECO:0008006" key="9">
    <source>
        <dbReference type="Google" id="ProtNLM"/>
    </source>
</evidence>
<proteinExistence type="inferred from homology"/>
<dbReference type="Pfam" id="PF00854">
    <property type="entry name" value="PTR2"/>
    <property type="match status" value="1"/>
</dbReference>
<evidence type="ECO:0000256" key="6">
    <source>
        <dbReference type="SAM" id="Phobius"/>
    </source>
</evidence>
<dbReference type="GO" id="GO:0016020">
    <property type="term" value="C:membrane"/>
    <property type="evidence" value="ECO:0007669"/>
    <property type="project" value="UniProtKB-SubCell"/>
</dbReference>
<feature type="transmembrane region" description="Helical" evidence="6">
    <location>
        <begin position="271"/>
        <end position="293"/>
    </location>
</feature>
<evidence type="ECO:0000256" key="3">
    <source>
        <dbReference type="ARBA" id="ARBA00022692"/>
    </source>
</evidence>
<evidence type="ECO:0000256" key="5">
    <source>
        <dbReference type="ARBA" id="ARBA00023136"/>
    </source>
</evidence>
<comment type="similarity">
    <text evidence="2">Belongs to the major facilitator superfamily. Proton-dependent oligopeptide transporter (POT/PTR) (TC 2.A.17) family.</text>
</comment>